<feature type="compositionally biased region" description="Gly residues" evidence="3">
    <location>
        <begin position="24"/>
        <end position="38"/>
    </location>
</feature>
<comment type="subcellular location">
    <subcellularLocation>
        <location evidence="1">Membrane</location>
        <topology evidence="1">Single-pass membrane protein</topology>
    </subcellularLocation>
</comment>
<dbReference type="Gene3D" id="3.30.479.30">
    <property type="entry name" value="Band 7 domain"/>
    <property type="match status" value="1"/>
</dbReference>
<dbReference type="SMART" id="SM00244">
    <property type="entry name" value="PHB"/>
    <property type="match status" value="1"/>
</dbReference>
<evidence type="ECO:0000256" key="2">
    <source>
        <dbReference type="ARBA" id="ARBA00006971"/>
    </source>
</evidence>
<accession>A0ABY5T3P4</accession>
<dbReference type="GO" id="GO:0008233">
    <property type="term" value="F:peptidase activity"/>
    <property type="evidence" value="ECO:0007669"/>
    <property type="project" value="UniProtKB-KW"/>
</dbReference>
<dbReference type="Proteomes" id="UP001065265">
    <property type="component" value="Chromosome"/>
</dbReference>
<dbReference type="SUPFAM" id="SSF117892">
    <property type="entry name" value="Band 7/SPFH domain"/>
    <property type="match status" value="1"/>
</dbReference>
<dbReference type="InterPro" id="IPR001107">
    <property type="entry name" value="Band_7"/>
</dbReference>
<feature type="region of interest" description="Disordered" evidence="3">
    <location>
        <begin position="376"/>
        <end position="404"/>
    </location>
</feature>
<keyword evidence="4" id="KW-1133">Transmembrane helix</keyword>
<dbReference type="GO" id="GO:0006508">
    <property type="term" value="P:proteolysis"/>
    <property type="evidence" value="ECO:0007669"/>
    <property type="project" value="UniProtKB-KW"/>
</dbReference>
<evidence type="ECO:0000259" key="5">
    <source>
        <dbReference type="SMART" id="SM00244"/>
    </source>
</evidence>
<name>A0ABY5T3P4_9SPHN</name>
<dbReference type="InterPro" id="IPR036013">
    <property type="entry name" value="Band_7/SPFH_dom_sf"/>
</dbReference>
<feature type="region of interest" description="Disordered" evidence="3">
    <location>
        <begin position="15"/>
        <end position="109"/>
    </location>
</feature>
<evidence type="ECO:0000313" key="7">
    <source>
        <dbReference type="Proteomes" id="UP001065265"/>
    </source>
</evidence>
<reference evidence="6" key="1">
    <citation type="submission" date="2022-02" db="EMBL/GenBank/DDBJ databases">
        <title>Qipengyuania spongiae sp. nov., isolated from marine sponge.</title>
        <authorList>
            <person name="Li Z."/>
            <person name="Zhang M."/>
        </authorList>
    </citation>
    <scope>NUCLEOTIDE SEQUENCE</scope>
    <source>
        <strain evidence="6">PHS-Z21</strain>
    </source>
</reference>
<feature type="domain" description="Band 7" evidence="5">
    <location>
        <begin position="133"/>
        <end position="300"/>
    </location>
</feature>
<keyword evidence="6" id="KW-0645">Protease</keyword>
<organism evidence="6 7">
    <name type="scientific">Qipengyuania spongiae</name>
    <dbReference type="NCBI Taxonomy" id="2909673"/>
    <lineage>
        <taxon>Bacteria</taxon>
        <taxon>Pseudomonadati</taxon>
        <taxon>Pseudomonadota</taxon>
        <taxon>Alphaproteobacteria</taxon>
        <taxon>Sphingomonadales</taxon>
        <taxon>Erythrobacteraceae</taxon>
        <taxon>Qipengyuania</taxon>
    </lineage>
</organism>
<dbReference type="PANTHER" id="PTHR42911:SF1">
    <property type="entry name" value="MODULATOR OF FTSH PROTEASE HFLC"/>
    <property type="match status" value="1"/>
</dbReference>
<keyword evidence="4" id="KW-0472">Membrane</keyword>
<gene>
    <name evidence="6" type="ORF">L1F33_01165</name>
</gene>
<dbReference type="CDD" id="cd03404">
    <property type="entry name" value="SPFH_HflK"/>
    <property type="match status" value="1"/>
</dbReference>
<dbReference type="EMBL" id="CP092471">
    <property type="protein sequence ID" value="UVI39604.1"/>
    <property type="molecule type" value="Genomic_DNA"/>
</dbReference>
<dbReference type="InterPro" id="IPR010201">
    <property type="entry name" value="HflK"/>
</dbReference>
<dbReference type="Pfam" id="PF01145">
    <property type="entry name" value="Band_7"/>
    <property type="match status" value="1"/>
</dbReference>
<keyword evidence="7" id="KW-1185">Reference proteome</keyword>
<evidence type="ECO:0000313" key="6">
    <source>
        <dbReference type="EMBL" id="UVI39604.1"/>
    </source>
</evidence>
<evidence type="ECO:0000256" key="3">
    <source>
        <dbReference type="SAM" id="MobiDB-lite"/>
    </source>
</evidence>
<feature type="compositionally biased region" description="Basic and acidic residues" evidence="3">
    <location>
        <begin position="77"/>
        <end position="92"/>
    </location>
</feature>
<dbReference type="RefSeq" id="WP_265559137.1">
    <property type="nucleotide sequence ID" value="NZ_CP092471.1"/>
</dbReference>
<proteinExistence type="inferred from homology"/>
<protein>
    <submittedName>
        <fullName evidence="6">Protease modulator HflK</fullName>
    </submittedName>
</protein>
<evidence type="ECO:0000256" key="4">
    <source>
        <dbReference type="SAM" id="Phobius"/>
    </source>
</evidence>
<dbReference type="PANTHER" id="PTHR42911">
    <property type="entry name" value="MODULATOR OF FTSH PROTEASE HFLC"/>
    <property type="match status" value="1"/>
</dbReference>
<keyword evidence="4" id="KW-0812">Transmembrane</keyword>
<comment type="similarity">
    <text evidence="2">Belongs to the band 7/mec-2 family. HflK subfamily.</text>
</comment>
<keyword evidence="6" id="KW-0378">Hydrolase</keyword>
<evidence type="ECO:0000256" key="1">
    <source>
        <dbReference type="ARBA" id="ARBA00004167"/>
    </source>
</evidence>
<sequence length="404" mass="43725">MRILDGFGRRAVLAMAGRNPWGRPSGGGGDSSSGAGDGSGDDAPKADKPSRSGGPKNPWLPPGSGSSGTRGGPRRPTNIEDIFKNRGPEGPRRIGGGGGGPGGPNFRMPQRAGGKSWAPIIIGAVVALWVVLTSIHFVQPREQGLVTWFGSKYSHTMSPGTNFTLPWPIQSVDVQDVSEIRTETIGNDGENLILTGDQNLVDLSYIVRWNVKDLVQYRFELADPQDTLREVGEAAMRAAVAETELDRVLSGEGREQVESRVRTRMQEILDAYGAGIAVQGVEIARTEAPQQVIEAFNDVLAARQDRERNLNEARRYEQQLLAAAQGAAAEFNEIYEQYRLAPEVTRRRLYYETMESVLANTDKTIVEAEGVTPYLPLPEIRRRAQQPSASPAPSPAPGTTNGGQ</sequence>
<feature type="transmembrane region" description="Helical" evidence="4">
    <location>
        <begin position="117"/>
        <end position="138"/>
    </location>
</feature>
<feature type="compositionally biased region" description="Gly residues" evidence="3">
    <location>
        <begin position="93"/>
        <end position="103"/>
    </location>
</feature>